<dbReference type="FunFam" id="2.70.150.10:FF:000020">
    <property type="entry name" value="Copper-exporting P-type ATPase A"/>
    <property type="match status" value="1"/>
</dbReference>
<keyword evidence="8 22" id="KW-0479">Metal-binding</keyword>
<dbReference type="InterPro" id="IPR059000">
    <property type="entry name" value="ATPase_P-type_domA"/>
</dbReference>
<dbReference type="NCBIfam" id="TIGR00003">
    <property type="entry name" value="copper ion binding protein"/>
    <property type="match status" value="2"/>
</dbReference>
<evidence type="ECO:0000256" key="6">
    <source>
        <dbReference type="ARBA" id="ARBA00022475"/>
    </source>
</evidence>
<keyword evidence="13" id="KW-0460">Magnesium</keyword>
<dbReference type="NCBIfam" id="TIGR01525">
    <property type="entry name" value="ATPase-IB_hvy"/>
    <property type="match status" value="1"/>
</dbReference>
<organism evidence="24 25">
    <name type="scientific">Euhalothece natronophila Z-M001</name>
    <dbReference type="NCBI Taxonomy" id="522448"/>
    <lineage>
        <taxon>Bacteria</taxon>
        <taxon>Bacillati</taxon>
        <taxon>Cyanobacteriota</taxon>
        <taxon>Cyanophyceae</taxon>
        <taxon>Oscillatoriophycideae</taxon>
        <taxon>Chroococcales</taxon>
        <taxon>Halothecacae</taxon>
        <taxon>Halothece cluster</taxon>
        <taxon>Euhalothece</taxon>
    </lineage>
</organism>
<dbReference type="SFLD" id="SFLDF00027">
    <property type="entry name" value="p-type_atpase"/>
    <property type="match status" value="1"/>
</dbReference>
<keyword evidence="12 22" id="KW-0067">ATP-binding</keyword>
<feature type="transmembrane region" description="Helical" evidence="22">
    <location>
        <begin position="203"/>
        <end position="221"/>
    </location>
</feature>
<dbReference type="Gene3D" id="3.40.1110.10">
    <property type="entry name" value="Calcium-transporting ATPase, cytoplasmic domain N"/>
    <property type="match status" value="1"/>
</dbReference>
<evidence type="ECO:0000256" key="2">
    <source>
        <dbReference type="ARBA" id="ARBA00006024"/>
    </source>
</evidence>
<dbReference type="AlphaFoldDB" id="A0A5B8NM28"/>
<comment type="catalytic activity">
    <reaction evidence="21">
        <text>Cu(+)(in) + ATP + H2O = Cu(+)(out) + ADP + phosphate + H(+)</text>
        <dbReference type="Rhea" id="RHEA:25792"/>
        <dbReference type="ChEBI" id="CHEBI:15377"/>
        <dbReference type="ChEBI" id="CHEBI:15378"/>
        <dbReference type="ChEBI" id="CHEBI:30616"/>
        <dbReference type="ChEBI" id="CHEBI:43474"/>
        <dbReference type="ChEBI" id="CHEBI:49552"/>
        <dbReference type="ChEBI" id="CHEBI:456216"/>
        <dbReference type="EC" id="7.2.2.8"/>
    </reaction>
</comment>
<evidence type="ECO:0000256" key="12">
    <source>
        <dbReference type="ARBA" id="ARBA00022840"/>
    </source>
</evidence>
<dbReference type="GO" id="GO:0055070">
    <property type="term" value="P:copper ion homeostasis"/>
    <property type="evidence" value="ECO:0007669"/>
    <property type="project" value="TreeGrafter"/>
</dbReference>
<dbReference type="InterPro" id="IPR023299">
    <property type="entry name" value="ATPase_P-typ_cyto_dom_N"/>
</dbReference>
<name>A0A5B8NM28_9CHRO</name>
<evidence type="ECO:0000256" key="20">
    <source>
        <dbReference type="ARBA" id="ARBA00033239"/>
    </source>
</evidence>
<comment type="subcellular location">
    <subcellularLocation>
        <location evidence="1">Cell membrane</location>
        <topology evidence="1">Multi-pass membrane protein</topology>
    </subcellularLocation>
</comment>
<keyword evidence="5" id="KW-0813">Transport</keyword>
<feature type="domain" description="HMA" evidence="23">
    <location>
        <begin position="7"/>
        <end position="73"/>
    </location>
</feature>
<feature type="transmembrane region" description="Helical" evidence="22">
    <location>
        <begin position="419"/>
        <end position="438"/>
    </location>
</feature>
<dbReference type="SUPFAM" id="SSF81665">
    <property type="entry name" value="Calcium ATPase, transmembrane domain M"/>
    <property type="match status" value="1"/>
</dbReference>
<evidence type="ECO:0000256" key="15">
    <source>
        <dbReference type="ARBA" id="ARBA00022989"/>
    </source>
</evidence>
<comment type="similarity">
    <text evidence="2 22">Belongs to the cation transport ATPase (P-type) (TC 3.A.3) family. Type IB subfamily.</text>
</comment>
<dbReference type="GO" id="GO:0043682">
    <property type="term" value="F:P-type divalent copper transporter activity"/>
    <property type="evidence" value="ECO:0007669"/>
    <property type="project" value="TreeGrafter"/>
</dbReference>
<evidence type="ECO:0000256" key="8">
    <source>
        <dbReference type="ARBA" id="ARBA00022723"/>
    </source>
</evidence>
<evidence type="ECO:0000256" key="18">
    <source>
        <dbReference type="ARBA" id="ARBA00023136"/>
    </source>
</evidence>
<dbReference type="Gene3D" id="3.30.70.100">
    <property type="match status" value="2"/>
</dbReference>
<evidence type="ECO:0000313" key="24">
    <source>
        <dbReference type="EMBL" id="QDZ39330.1"/>
    </source>
</evidence>
<feature type="domain" description="HMA" evidence="23">
    <location>
        <begin position="80"/>
        <end position="146"/>
    </location>
</feature>
<dbReference type="InterPro" id="IPR023298">
    <property type="entry name" value="ATPase_P-typ_TM_dom_sf"/>
</dbReference>
<keyword evidence="7 22" id="KW-0812">Transmembrane</keyword>
<evidence type="ECO:0000259" key="23">
    <source>
        <dbReference type="PROSITE" id="PS50846"/>
    </source>
</evidence>
<dbReference type="InterPro" id="IPR036163">
    <property type="entry name" value="HMA_dom_sf"/>
</dbReference>
<dbReference type="RefSeq" id="WP_146294933.1">
    <property type="nucleotide sequence ID" value="NZ_CP042326.1"/>
</dbReference>
<evidence type="ECO:0000256" key="17">
    <source>
        <dbReference type="ARBA" id="ARBA00023065"/>
    </source>
</evidence>
<keyword evidence="16" id="KW-0186">Copper</keyword>
<dbReference type="KEGG" id="enn:FRE64_04945"/>
<dbReference type="Proteomes" id="UP000318453">
    <property type="component" value="Chromosome"/>
</dbReference>
<dbReference type="InterPro" id="IPR001757">
    <property type="entry name" value="P_typ_ATPase"/>
</dbReference>
<dbReference type="PROSITE" id="PS50846">
    <property type="entry name" value="HMA_2"/>
    <property type="match status" value="2"/>
</dbReference>
<dbReference type="PROSITE" id="PS00154">
    <property type="entry name" value="ATPASE_E1_E2"/>
    <property type="match status" value="1"/>
</dbReference>
<reference evidence="24" key="1">
    <citation type="submission" date="2019-08" db="EMBL/GenBank/DDBJ databases">
        <title>Carotenoids and Carotenoid Binding Proteins in the Halophilic Cyanobacterium Euhalothece sp. ZM00.</title>
        <authorList>
            <person name="Cho S.M."/>
            <person name="Song J.Y."/>
            <person name="Park Y.-I."/>
        </authorList>
    </citation>
    <scope>NUCLEOTIDE SEQUENCE [LARGE SCALE GENOMIC DNA]</scope>
    <source>
        <strain evidence="24">Z-M001</strain>
    </source>
</reference>
<dbReference type="InterPro" id="IPR006122">
    <property type="entry name" value="HMA_Cu_ion-bd"/>
</dbReference>
<dbReference type="InterPro" id="IPR044492">
    <property type="entry name" value="P_typ_ATPase_HD_dom"/>
</dbReference>
<evidence type="ECO:0000256" key="11">
    <source>
        <dbReference type="ARBA" id="ARBA00022796"/>
    </source>
</evidence>
<dbReference type="PRINTS" id="PR00119">
    <property type="entry name" value="CATATPASE"/>
</dbReference>
<protein>
    <recommendedName>
        <fullName evidence="4">Copper-exporting P-type ATPase</fullName>
        <ecNumber evidence="3">7.2.2.8</ecNumber>
    </recommendedName>
    <alternativeName>
        <fullName evidence="19">Copper-exporting P-type ATPase A</fullName>
    </alternativeName>
    <alternativeName>
        <fullName evidence="20">Cu(+)-exporting ATPase</fullName>
    </alternativeName>
</protein>
<dbReference type="Pfam" id="PF00122">
    <property type="entry name" value="E1-E2_ATPase"/>
    <property type="match status" value="1"/>
</dbReference>
<dbReference type="EMBL" id="CP042326">
    <property type="protein sequence ID" value="QDZ39330.1"/>
    <property type="molecule type" value="Genomic_DNA"/>
</dbReference>
<evidence type="ECO:0000256" key="9">
    <source>
        <dbReference type="ARBA" id="ARBA00022737"/>
    </source>
</evidence>
<dbReference type="GO" id="GO:0005524">
    <property type="term" value="F:ATP binding"/>
    <property type="evidence" value="ECO:0007669"/>
    <property type="project" value="UniProtKB-UniRule"/>
</dbReference>
<dbReference type="GO" id="GO:0005886">
    <property type="term" value="C:plasma membrane"/>
    <property type="evidence" value="ECO:0007669"/>
    <property type="project" value="UniProtKB-SubCell"/>
</dbReference>
<keyword evidence="25" id="KW-1185">Reference proteome</keyword>
<feature type="transmembrane region" description="Helical" evidence="22">
    <location>
        <begin position="805"/>
        <end position="822"/>
    </location>
</feature>
<dbReference type="SFLD" id="SFLDS00003">
    <property type="entry name" value="Haloacid_Dehalogenase"/>
    <property type="match status" value="1"/>
</dbReference>
<dbReference type="PANTHER" id="PTHR43520">
    <property type="entry name" value="ATP7, ISOFORM B"/>
    <property type="match status" value="1"/>
</dbReference>
<dbReference type="SUPFAM" id="SSF81653">
    <property type="entry name" value="Calcium ATPase, transduction domain A"/>
    <property type="match status" value="1"/>
</dbReference>
<feature type="transmembrane region" description="Helical" evidence="22">
    <location>
        <begin position="242"/>
        <end position="262"/>
    </location>
</feature>
<dbReference type="Gene3D" id="2.70.150.10">
    <property type="entry name" value="Calcium-transporting ATPase, cytoplasmic transduction domain A"/>
    <property type="match status" value="1"/>
</dbReference>
<evidence type="ECO:0000256" key="16">
    <source>
        <dbReference type="ARBA" id="ARBA00023008"/>
    </source>
</evidence>
<dbReference type="Pfam" id="PF00403">
    <property type="entry name" value="HMA"/>
    <property type="match status" value="2"/>
</dbReference>
<dbReference type="GO" id="GO:0005507">
    <property type="term" value="F:copper ion binding"/>
    <property type="evidence" value="ECO:0007669"/>
    <property type="project" value="InterPro"/>
</dbReference>
<feature type="transmembrane region" description="Helical" evidence="22">
    <location>
        <begin position="177"/>
        <end position="197"/>
    </location>
</feature>
<evidence type="ECO:0000313" key="25">
    <source>
        <dbReference type="Proteomes" id="UP000318453"/>
    </source>
</evidence>
<dbReference type="Gene3D" id="3.40.50.1000">
    <property type="entry name" value="HAD superfamily/HAD-like"/>
    <property type="match status" value="1"/>
</dbReference>
<dbReference type="InterPro" id="IPR027256">
    <property type="entry name" value="P-typ_ATPase_IB"/>
</dbReference>
<feature type="transmembrane region" description="Helical" evidence="22">
    <location>
        <begin position="463"/>
        <end position="485"/>
    </location>
</feature>
<evidence type="ECO:0000256" key="5">
    <source>
        <dbReference type="ARBA" id="ARBA00022448"/>
    </source>
</evidence>
<dbReference type="PANTHER" id="PTHR43520:SF8">
    <property type="entry name" value="P-TYPE CU(+) TRANSPORTER"/>
    <property type="match status" value="1"/>
</dbReference>
<evidence type="ECO:0000256" key="19">
    <source>
        <dbReference type="ARBA" id="ARBA00029719"/>
    </source>
</evidence>
<evidence type="ECO:0000256" key="14">
    <source>
        <dbReference type="ARBA" id="ARBA00022967"/>
    </source>
</evidence>
<evidence type="ECO:0000256" key="13">
    <source>
        <dbReference type="ARBA" id="ARBA00022842"/>
    </source>
</evidence>
<dbReference type="InterPro" id="IPR036412">
    <property type="entry name" value="HAD-like_sf"/>
</dbReference>
<keyword evidence="17" id="KW-0406">Ion transport</keyword>
<feature type="transmembrane region" description="Helical" evidence="22">
    <location>
        <begin position="780"/>
        <end position="799"/>
    </location>
</feature>
<dbReference type="CDD" id="cd00371">
    <property type="entry name" value="HMA"/>
    <property type="match status" value="2"/>
</dbReference>
<keyword evidence="18 22" id="KW-0472">Membrane</keyword>
<feature type="transmembrane region" description="Helical" evidence="22">
    <location>
        <begin position="268"/>
        <end position="286"/>
    </location>
</feature>
<keyword evidence="10 22" id="KW-0547">Nucleotide-binding</keyword>
<evidence type="ECO:0000256" key="4">
    <source>
        <dbReference type="ARBA" id="ARBA00015102"/>
    </source>
</evidence>
<dbReference type="NCBIfam" id="TIGR01494">
    <property type="entry name" value="ATPase_P-type"/>
    <property type="match status" value="2"/>
</dbReference>
<dbReference type="CDD" id="cd02094">
    <property type="entry name" value="P-type_ATPase_Cu-like"/>
    <property type="match status" value="1"/>
</dbReference>
<evidence type="ECO:0000256" key="21">
    <source>
        <dbReference type="ARBA" id="ARBA00049289"/>
    </source>
</evidence>
<gene>
    <name evidence="24" type="ORF">FRE64_04945</name>
</gene>
<keyword evidence="9" id="KW-0677">Repeat</keyword>
<keyword evidence="15 22" id="KW-1133">Transmembrane helix</keyword>
<dbReference type="GO" id="GO:0140581">
    <property type="term" value="F:P-type monovalent copper transporter activity"/>
    <property type="evidence" value="ECO:0007669"/>
    <property type="project" value="UniProtKB-EC"/>
</dbReference>
<dbReference type="InterPro" id="IPR006121">
    <property type="entry name" value="HMA_dom"/>
</dbReference>
<accession>A0A5B8NM28</accession>
<dbReference type="FunFam" id="3.40.50.1000:FF:000144">
    <property type="entry name" value="copper-transporting ATPase 1 isoform X2"/>
    <property type="match status" value="1"/>
</dbReference>
<evidence type="ECO:0000256" key="10">
    <source>
        <dbReference type="ARBA" id="ARBA00022741"/>
    </source>
</evidence>
<dbReference type="SUPFAM" id="SSF55008">
    <property type="entry name" value="HMA, heavy metal-associated domain"/>
    <property type="match status" value="2"/>
</dbReference>
<dbReference type="SUPFAM" id="SSF56784">
    <property type="entry name" value="HAD-like"/>
    <property type="match status" value="1"/>
</dbReference>
<dbReference type="SFLD" id="SFLDG00002">
    <property type="entry name" value="C1.7:_P-type_atpase_like"/>
    <property type="match status" value="1"/>
</dbReference>
<dbReference type="InterPro" id="IPR008250">
    <property type="entry name" value="ATPase_P-typ_transduc_dom_A_sf"/>
</dbReference>
<dbReference type="GO" id="GO:0016887">
    <property type="term" value="F:ATP hydrolysis activity"/>
    <property type="evidence" value="ECO:0007669"/>
    <property type="project" value="InterPro"/>
</dbReference>
<proteinExistence type="inferred from homology"/>
<dbReference type="InterPro" id="IPR023214">
    <property type="entry name" value="HAD_sf"/>
</dbReference>
<dbReference type="PRINTS" id="PR00943">
    <property type="entry name" value="CUATPASE"/>
</dbReference>
<evidence type="ECO:0000256" key="3">
    <source>
        <dbReference type="ARBA" id="ARBA00012517"/>
    </source>
</evidence>
<evidence type="ECO:0000256" key="22">
    <source>
        <dbReference type="RuleBase" id="RU362081"/>
    </source>
</evidence>
<dbReference type="Pfam" id="PF00702">
    <property type="entry name" value="Hydrolase"/>
    <property type="match status" value="1"/>
</dbReference>
<keyword evidence="14" id="KW-1278">Translocase</keyword>
<evidence type="ECO:0000256" key="1">
    <source>
        <dbReference type="ARBA" id="ARBA00004651"/>
    </source>
</evidence>
<sequence length="830" mass="89173">MSQSTHQSATLIVPGMGSNHCAGIVSDSLKRLSGVQKVETRPSDHRVEIEFDASQLSPENLRDAVEKAGYEVAALNSHQPSLILIVPGMGSNHCAGIVRDSLERLQGVKQVETRASDHQVRVAFDNTHLSPETLRETVEKAGYEVADLQPIEQGETSDETATTDVEAAHLAAAKRRLWLAIPPTVIIMLLMAFQMPLEILPNEVYLAIVAILAFPVIFIAGRTTHRSARRSILNRTPNMDALISLGSLPPYFIGLVGFIYPMTSFIEMASTIMTFHLLGRYLEALAKGQASQAIRKLLNMGAKTARVRREDQEMEVEIQSLRVGDVMIVRPGEKVPTDGEIIAGNSHVDESIATGESVPVEKSAGDRAIGATINQEGLLEVRATKVGSDTFLSQVVRLVKEAQGSQVPIQELADQITTYFVPIVFVIALISLAAWWLFPEQLTPILVWGETFLPWVDPEANRWLLGILASIAVMVIACPCALGLATPTALMVSSGLGANQGILIRNGSAIQTLKNIKFIVLDKTGTITKGEPTLTDVILCNRNFSEAQLLGSAASVEAGSAHPLAQAVVDGARDRAVNIPKIEQFESVTARGVQGSIGKQWVRVGSYRWFEELGFDTQEVVNELEQLEQQGKTAMLVGIEEFLVGIVAVADTLKPDSTEAIKALKKEGIEPVMITGDNERTANAIATQVGIDRVLANVLPEGKIDGIRHFQSRGSQVAMVGDGINDAPALKQADVGIAIGAGADVAIEAADVTLVSGELSKVVEAIQLSRATFNKIIQNLFWASIYNLAAIPIAAIGLLHPAIGVIAMTASSLSVIGNSMLLKRNTISIK</sequence>
<evidence type="ECO:0000256" key="7">
    <source>
        <dbReference type="ARBA" id="ARBA00022692"/>
    </source>
</evidence>
<dbReference type="InterPro" id="IPR018303">
    <property type="entry name" value="ATPase_P-typ_P_site"/>
</dbReference>
<keyword evidence="6 22" id="KW-1003">Cell membrane</keyword>
<dbReference type="OrthoDB" id="438550at2"/>
<keyword evidence="11" id="KW-0187">Copper transport</keyword>
<dbReference type="EC" id="7.2.2.8" evidence="3"/>